<organism evidence="3 4">
    <name type="scientific">Leucocoprinus birnbaumii</name>
    <dbReference type="NCBI Taxonomy" id="56174"/>
    <lineage>
        <taxon>Eukaryota</taxon>
        <taxon>Fungi</taxon>
        <taxon>Dikarya</taxon>
        <taxon>Basidiomycota</taxon>
        <taxon>Agaricomycotina</taxon>
        <taxon>Agaricomycetes</taxon>
        <taxon>Agaricomycetidae</taxon>
        <taxon>Agaricales</taxon>
        <taxon>Agaricineae</taxon>
        <taxon>Agaricaceae</taxon>
        <taxon>Leucocoprinus</taxon>
    </lineage>
</organism>
<evidence type="ECO:0000313" key="3">
    <source>
        <dbReference type="EMBL" id="KAJ3567613.1"/>
    </source>
</evidence>
<feature type="signal peptide" evidence="2">
    <location>
        <begin position="1"/>
        <end position="20"/>
    </location>
</feature>
<dbReference type="EMBL" id="JANIEX010000401">
    <property type="protein sequence ID" value="KAJ3567613.1"/>
    <property type="molecule type" value="Genomic_DNA"/>
</dbReference>
<sequence length="290" mass="31976">MLLMIQTVLALSLVLQTCSATPVVVPSASTEIGAKPTLQDPGCAIVDCQSPAHGCYVTKGNGWDCWQECVGDDGADADYCEEICWNYRNNCVGDDLSTILTGQSGLNCMHSSRFSGRNECIEDYMGDEGADADYCEEICFDTHLQKYPLRKAQLVIQNTAEPVFRVGRDRTDEEQACWEDCTSNEGADSDYCEEICKDHDRKDDPDNENGPKLTKKKSQSVIQAGDGDDEKACLDDCMGNEGADSDYCEEICRNHDHHDHEDDGDGIEESTVDSRLALQFDGDDDCTNPE</sequence>
<feature type="chain" id="PRO_5042268103" evidence="2">
    <location>
        <begin position="21"/>
        <end position="290"/>
    </location>
</feature>
<dbReference type="Proteomes" id="UP001213000">
    <property type="component" value="Unassembled WGS sequence"/>
</dbReference>
<keyword evidence="4" id="KW-1185">Reference proteome</keyword>
<protein>
    <submittedName>
        <fullName evidence="3">Uncharacterized protein</fullName>
    </submittedName>
</protein>
<comment type="caution">
    <text evidence="3">The sequence shown here is derived from an EMBL/GenBank/DDBJ whole genome shotgun (WGS) entry which is preliminary data.</text>
</comment>
<reference evidence="3" key="1">
    <citation type="submission" date="2022-07" db="EMBL/GenBank/DDBJ databases">
        <title>Genome Sequence of Leucocoprinus birnbaumii.</title>
        <authorList>
            <person name="Buettner E."/>
        </authorList>
    </citation>
    <scope>NUCLEOTIDE SEQUENCE</scope>
    <source>
        <strain evidence="3">VT141</strain>
    </source>
</reference>
<dbReference type="AlphaFoldDB" id="A0AAD5VWY8"/>
<proteinExistence type="predicted"/>
<evidence type="ECO:0000313" key="4">
    <source>
        <dbReference type="Proteomes" id="UP001213000"/>
    </source>
</evidence>
<accession>A0AAD5VWY8</accession>
<keyword evidence="2" id="KW-0732">Signal</keyword>
<name>A0AAD5VWY8_9AGAR</name>
<evidence type="ECO:0000256" key="2">
    <source>
        <dbReference type="SAM" id="SignalP"/>
    </source>
</evidence>
<gene>
    <name evidence="3" type="ORF">NP233_g6249</name>
</gene>
<feature type="region of interest" description="Disordered" evidence="1">
    <location>
        <begin position="200"/>
        <end position="227"/>
    </location>
</feature>
<evidence type="ECO:0000256" key="1">
    <source>
        <dbReference type="SAM" id="MobiDB-lite"/>
    </source>
</evidence>